<evidence type="ECO:0000313" key="3">
    <source>
        <dbReference type="EMBL" id="BCO29298.1"/>
    </source>
</evidence>
<dbReference type="InterPro" id="IPR004104">
    <property type="entry name" value="Gfo/Idh/MocA-like_OxRdtase_C"/>
</dbReference>
<dbReference type="PANTHER" id="PTHR43708:SF8">
    <property type="entry name" value="OXIDOREDUCTASE"/>
    <property type="match status" value="1"/>
</dbReference>
<sequence length="348" mass="38919">MEIALIERILIVGLGSIGTRHLRLARELFPHADIRVLRHQQSCLIPEYSNGCFSEIGQAVGFAPHITVIANPAPFHVALAQRLAEVGSHLLVEKPIAASTEGVAHLLESVQRQGTVLLTGYNLRFLPSLQRFRDLVEVKEIGKVLSVRCEIGQYLPSWRPDSDYRQNVSARRELGGGALLELSHEIDYLRWIFGEVNCVTASVSRQSCLEIDVEDTAHLILGFAVKEDGRRLIGTLNMDFIRHDTTRLCTAIGEKGSLRWNGLTGVVEKFEAGAKEWRELFRHQHQRDDSYLAEWRQFLSCIEEKKEPLISGEDGLKVLRIIEAARLASRTGSQVQIAGNSTNTKVSP</sequence>
<gene>
    <name evidence="3" type="ORF">MIZ03_4213</name>
</gene>
<evidence type="ECO:0000259" key="2">
    <source>
        <dbReference type="Pfam" id="PF02894"/>
    </source>
</evidence>
<accession>A0ABM7MSR3</accession>
<dbReference type="Pfam" id="PF01408">
    <property type="entry name" value="GFO_IDH_MocA"/>
    <property type="match status" value="1"/>
</dbReference>
<dbReference type="Proteomes" id="UP000824366">
    <property type="component" value="Chromosome"/>
</dbReference>
<dbReference type="RefSeq" id="WP_223905229.1">
    <property type="nucleotide sequence ID" value="NZ_AP024238.1"/>
</dbReference>
<dbReference type="Pfam" id="PF02894">
    <property type="entry name" value="GFO_IDH_MocA_C"/>
    <property type="match status" value="1"/>
</dbReference>
<dbReference type="Gene3D" id="3.40.50.720">
    <property type="entry name" value="NAD(P)-binding Rossmann-like Domain"/>
    <property type="match status" value="1"/>
</dbReference>
<dbReference type="Gene3D" id="3.30.360.10">
    <property type="entry name" value="Dihydrodipicolinate Reductase, domain 2"/>
    <property type="match status" value="1"/>
</dbReference>
<evidence type="ECO:0000313" key="4">
    <source>
        <dbReference type="Proteomes" id="UP000824366"/>
    </source>
</evidence>
<dbReference type="InterPro" id="IPR000683">
    <property type="entry name" value="Gfo/Idh/MocA-like_OxRdtase_N"/>
</dbReference>
<dbReference type="SUPFAM" id="SSF51735">
    <property type="entry name" value="NAD(P)-binding Rossmann-fold domains"/>
    <property type="match status" value="1"/>
</dbReference>
<dbReference type="EMBL" id="AP024238">
    <property type="protein sequence ID" value="BCO29298.1"/>
    <property type="molecule type" value="Genomic_DNA"/>
</dbReference>
<feature type="domain" description="Gfo/Idh/MocA-like oxidoreductase C-terminal" evidence="2">
    <location>
        <begin position="133"/>
        <end position="337"/>
    </location>
</feature>
<dbReference type="SUPFAM" id="SSF55347">
    <property type="entry name" value="Glyceraldehyde-3-phosphate dehydrogenase-like, C-terminal domain"/>
    <property type="match status" value="1"/>
</dbReference>
<protein>
    <submittedName>
        <fullName evidence="3">Myo-inositol 2-dehydrogenase</fullName>
    </submittedName>
</protein>
<organism evidence="3 4">
    <name type="scientific">Rhodoferax lithotrophicus</name>
    <dbReference type="NCBI Taxonomy" id="2798804"/>
    <lineage>
        <taxon>Bacteria</taxon>
        <taxon>Pseudomonadati</taxon>
        <taxon>Pseudomonadota</taxon>
        <taxon>Betaproteobacteria</taxon>
        <taxon>Burkholderiales</taxon>
        <taxon>Comamonadaceae</taxon>
        <taxon>Rhodoferax</taxon>
    </lineage>
</organism>
<reference evidence="3 4" key="1">
    <citation type="journal article" date="2021" name="Microbiol. Spectr.">
        <title>A Single Bacterium Capable of Oxidation and Reduction of Iron at Circumneutral pH.</title>
        <authorList>
            <person name="Kato S."/>
            <person name="Ohkuma M."/>
        </authorList>
    </citation>
    <scope>NUCLEOTIDE SEQUENCE [LARGE SCALE GENOMIC DNA]</scope>
    <source>
        <strain evidence="3 4">MIZ03</strain>
    </source>
</reference>
<keyword evidence="4" id="KW-1185">Reference proteome</keyword>
<evidence type="ECO:0000259" key="1">
    <source>
        <dbReference type="Pfam" id="PF01408"/>
    </source>
</evidence>
<proteinExistence type="predicted"/>
<dbReference type="PANTHER" id="PTHR43708">
    <property type="entry name" value="CONSERVED EXPRESSED OXIDOREDUCTASE (EUROFUNG)"/>
    <property type="match status" value="1"/>
</dbReference>
<dbReference type="InterPro" id="IPR051317">
    <property type="entry name" value="Gfo/Idh/MocA_oxidoreduct"/>
</dbReference>
<dbReference type="InterPro" id="IPR036291">
    <property type="entry name" value="NAD(P)-bd_dom_sf"/>
</dbReference>
<name>A0ABM7MSR3_9BURK</name>
<feature type="domain" description="Gfo/Idh/MocA-like oxidoreductase N-terminal" evidence="1">
    <location>
        <begin position="8"/>
        <end position="121"/>
    </location>
</feature>